<proteinExistence type="predicted"/>
<dbReference type="OrthoDB" id="10051804at2759"/>
<evidence type="ECO:0000313" key="2">
    <source>
        <dbReference type="Proteomes" id="UP000594260"/>
    </source>
</evidence>
<dbReference type="KEGG" id="vde:111248015"/>
<protein>
    <submittedName>
        <fullName evidence="1">Uncharacterized protein</fullName>
    </submittedName>
</protein>
<dbReference type="GeneID" id="111248015"/>
<organism evidence="1 2">
    <name type="scientific">Varroa destructor</name>
    <name type="common">Honeybee mite</name>
    <dbReference type="NCBI Taxonomy" id="109461"/>
    <lineage>
        <taxon>Eukaryota</taxon>
        <taxon>Metazoa</taxon>
        <taxon>Ecdysozoa</taxon>
        <taxon>Arthropoda</taxon>
        <taxon>Chelicerata</taxon>
        <taxon>Arachnida</taxon>
        <taxon>Acari</taxon>
        <taxon>Parasitiformes</taxon>
        <taxon>Mesostigmata</taxon>
        <taxon>Gamasina</taxon>
        <taxon>Dermanyssoidea</taxon>
        <taxon>Varroidae</taxon>
        <taxon>Varroa</taxon>
    </lineage>
</organism>
<dbReference type="InParanoid" id="A0A7M7JSD1"/>
<keyword evidence="2" id="KW-1185">Reference proteome</keyword>
<evidence type="ECO:0000313" key="1">
    <source>
        <dbReference type="EnsemblMetazoa" id="XP_022655429"/>
    </source>
</evidence>
<dbReference type="PANTHER" id="PTHR33964:SF9">
    <property type="match status" value="1"/>
</dbReference>
<dbReference type="PANTHER" id="PTHR33964">
    <property type="entry name" value="RE45066P-RELATED"/>
    <property type="match status" value="1"/>
</dbReference>
<dbReference type="EnsemblMetazoa" id="XM_022799694">
    <property type="protein sequence ID" value="XP_022655429"/>
    <property type="gene ID" value="LOC111248015"/>
</dbReference>
<name>A0A7M7JSD1_VARDE</name>
<dbReference type="Proteomes" id="UP000594260">
    <property type="component" value="Unplaced"/>
</dbReference>
<reference evidence="1" key="1">
    <citation type="submission" date="2021-01" db="UniProtKB">
        <authorList>
            <consortium name="EnsemblMetazoa"/>
        </authorList>
    </citation>
    <scope>IDENTIFICATION</scope>
</reference>
<sequence>MHFSWSRLWSGAAGSIFGGMILLNVAAMAAVRESCEGRMHNCTERVRPFLHDLEYMFPTNLQHIDNMCRMWGGFVDCIRLYVKDCASDDQRSRFNDAVGDSIDTVHAICASDKYQKEYLQSASCFRKVSVDNCGSHYNDMVGEVSQSGSEASDNICCSYSKFRSCVSEPLLRLCGSHARTIMDHSMAFLIHRCSGNSYSLSYECPKSRGHSIFTNDRPIVVSSSMSLNGSPIVDDNKMYNNDIRHRHSTFRSTNDPRNRDDYYDRYNFDSREIARQSHLTPASAGASGASYRLSNQYNNRALSDHNSSSSAFAASPTLTSSATDFGDSNQDTARRLQATAKFERPAASASSRLSRTFSDNDSSTAVAQIGGGHLLIISCSLLILTLF</sequence>
<accession>A0A7M7JSD1</accession>
<dbReference type="AlphaFoldDB" id="A0A7M7JSD1"/>
<dbReference type="RefSeq" id="XP_022655429.1">
    <property type="nucleotide sequence ID" value="XM_022799694.1"/>
</dbReference>